<sequence length="489" mass="54681">MGFANAASCFLRRRGTRMSHSFNCCYNHHHQHHFLATTLQQRPAITNSLAYNQYCFFQHQLWLSRRRLRTTECNPAQKSVVLDERSRGSGRIQRIVQVQKKIGTIKEVVIPLCERTETHAVSLKELLLWRKCAQALAVSVASRFCDLDGGPTGKELLRELDWYLDDAIAKCNPIMVCEAAGFQQIEHQELNSWRELKAWLSISDFEEFQLDEEATSGLECDDKIFSDSAKTSADAALFTREMPKAHVLLRTSMESLIENWQERIHKRRPFQYVVGCAHWRDLVLSVQEGVLIPRPETEQMIDLASAAISEHEFLKRGVWADLGTGSGAIAIGLARLLEADGLVFAVDASEIAVAVATQNVRRYGLQGRVEVIQGSWFSPLQDTKLVGVLSNPPYIPSKNIGDLQAEVGKHEPECALDGGPNGVDALFLICQGSALALCTGGFLALETNGGKQAQVVAEFLITMLGTYFCNVRIVEDYFGIRRFVLATHR</sequence>
<comment type="caution">
    <text evidence="1">The sequence shown here is derived from an EMBL/GenBank/DDBJ whole genome shotgun (WGS) entry which is preliminary data.</text>
</comment>
<organism evidence="1 2">
    <name type="scientific">Diphasiastrum complanatum</name>
    <name type="common">Issler's clubmoss</name>
    <name type="synonym">Lycopodium complanatum</name>
    <dbReference type="NCBI Taxonomy" id="34168"/>
    <lineage>
        <taxon>Eukaryota</taxon>
        <taxon>Viridiplantae</taxon>
        <taxon>Streptophyta</taxon>
        <taxon>Embryophyta</taxon>
        <taxon>Tracheophyta</taxon>
        <taxon>Lycopodiopsida</taxon>
        <taxon>Lycopodiales</taxon>
        <taxon>Lycopodiaceae</taxon>
        <taxon>Lycopodioideae</taxon>
        <taxon>Diphasiastrum</taxon>
    </lineage>
</organism>
<dbReference type="EMBL" id="CM055094">
    <property type="protein sequence ID" value="KAJ7562332.1"/>
    <property type="molecule type" value="Genomic_DNA"/>
</dbReference>
<gene>
    <name evidence="1" type="ORF">O6H91_03G064800</name>
</gene>
<dbReference type="Proteomes" id="UP001162992">
    <property type="component" value="Chromosome 3"/>
</dbReference>
<evidence type="ECO:0000313" key="2">
    <source>
        <dbReference type="Proteomes" id="UP001162992"/>
    </source>
</evidence>
<name>A0ACC2E762_DIPCM</name>
<evidence type="ECO:0000313" key="1">
    <source>
        <dbReference type="EMBL" id="KAJ7562332.1"/>
    </source>
</evidence>
<reference evidence="2" key="1">
    <citation type="journal article" date="2024" name="Proc. Natl. Acad. Sci. U.S.A.">
        <title>Extraordinary preservation of gene collinearity over three hundred million years revealed in homosporous lycophytes.</title>
        <authorList>
            <person name="Li C."/>
            <person name="Wickell D."/>
            <person name="Kuo L.Y."/>
            <person name="Chen X."/>
            <person name="Nie B."/>
            <person name="Liao X."/>
            <person name="Peng D."/>
            <person name="Ji J."/>
            <person name="Jenkins J."/>
            <person name="Williams M."/>
            <person name="Shu S."/>
            <person name="Plott C."/>
            <person name="Barry K."/>
            <person name="Rajasekar S."/>
            <person name="Grimwood J."/>
            <person name="Han X."/>
            <person name="Sun S."/>
            <person name="Hou Z."/>
            <person name="He W."/>
            <person name="Dai G."/>
            <person name="Sun C."/>
            <person name="Schmutz J."/>
            <person name="Leebens-Mack J.H."/>
            <person name="Li F.W."/>
            <person name="Wang L."/>
        </authorList>
    </citation>
    <scope>NUCLEOTIDE SEQUENCE [LARGE SCALE GENOMIC DNA]</scope>
    <source>
        <strain evidence="2">cv. PW_Plant_1</strain>
    </source>
</reference>
<protein>
    <submittedName>
        <fullName evidence="1">Uncharacterized protein</fullName>
    </submittedName>
</protein>
<proteinExistence type="predicted"/>
<keyword evidence="2" id="KW-1185">Reference proteome</keyword>
<accession>A0ACC2E762</accession>